<comment type="caution">
    <text evidence="1">The sequence shown here is derived from an EMBL/GenBank/DDBJ whole genome shotgun (WGS) entry which is preliminary data.</text>
</comment>
<evidence type="ECO:0000313" key="1">
    <source>
        <dbReference type="EMBL" id="PZP26703.1"/>
    </source>
</evidence>
<gene>
    <name evidence="1" type="ORF">DI599_00660</name>
</gene>
<dbReference type="AlphaFoldDB" id="A0A2W5D8M0"/>
<accession>A0A2W5D8M0</accession>
<dbReference type="RefSeq" id="WP_273228717.1">
    <property type="nucleotide sequence ID" value="NZ_QFOH01000001.1"/>
</dbReference>
<dbReference type="Proteomes" id="UP000249198">
    <property type="component" value="Unassembled WGS sequence"/>
</dbReference>
<organism evidence="1 2">
    <name type="scientific">Pseudomonas kuykendallii</name>
    <dbReference type="NCBI Taxonomy" id="1007099"/>
    <lineage>
        <taxon>Bacteria</taxon>
        <taxon>Pseudomonadati</taxon>
        <taxon>Pseudomonadota</taxon>
        <taxon>Gammaproteobacteria</taxon>
        <taxon>Pseudomonadales</taxon>
        <taxon>Pseudomonadaceae</taxon>
        <taxon>Pseudomonas</taxon>
    </lineage>
</organism>
<dbReference type="EMBL" id="QFOH01000001">
    <property type="protein sequence ID" value="PZP26703.1"/>
    <property type="molecule type" value="Genomic_DNA"/>
</dbReference>
<protein>
    <submittedName>
        <fullName evidence="1">Uncharacterized protein</fullName>
    </submittedName>
</protein>
<proteinExistence type="predicted"/>
<name>A0A2W5D8M0_9PSED</name>
<sequence length="126" mass="14153">MQLVQLTPSLDDYRSGMQRHAAAFIAQHQAEHLDEEGLFDRTVSHLVQAWSVPVFLADRIVHLAMTERLPKGARWIGIDLASGPDCCLLHDYRIGKTIPVRARVLPQRYQAQFLAQLGTRASLALP</sequence>
<evidence type="ECO:0000313" key="2">
    <source>
        <dbReference type="Proteomes" id="UP000249198"/>
    </source>
</evidence>
<reference evidence="1 2" key="1">
    <citation type="submission" date="2017-08" db="EMBL/GenBank/DDBJ databases">
        <title>Infants hospitalized years apart are colonized by the same room-sourced microbial strains.</title>
        <authorList>
            <person name="Brooks B."/>
            <person name="Olm M.R."/>
            <person name="Firek B.A."/>
            <person name="Baker R."/>
            <person name="Thomas B.C."/>
            <person name="Morowitz M.J."/>
            <person name="Banfield J.F."/>
        </authorList>
    </citation>
    <scope>NUCLEOTIDE SEQUENCE [LARGE SCALE GENOMIC DNA]</scope>
    <source>
        <strain evidence="1">S2_009_000_R2_77</strain>
    </source>
</reference>